<evidence type="ECO:0000256" key="4">
    <source>
        <dbReference type="ARBA" id="ARBA00022827"/>
    </source>
</evidence>
<evidence type="ECO:0000259" key="7">
    <source>
        <dbReference type="PROSITE" id="PS50206"/>
    </source>
</evidence>
<sequence length="581" mass="63124">MKKKVLIVGGVAGGASAAARLRRLDEKAEIILFERDNYISFANCGLPYYIGGAIDKREYLMVQTPEEMKARFNIDVRVNSEVVRLDTENKKALIHSVAKGTYEEDYDFVILSPGARALRPNIPGIDSKRIFTLRNIPDTDAIKEIVDQKNVRNAIVIGGGYVGVEMAENLKERGLNVTLVEAAPHILAPFDSDMVVLAEKEVVDHGIRLILNDGVKSFTELGDQVEVTLASATKLQGELVILAIGVTPDTGFLKDSGLELGPRGHLVVNEHMATNIPGIYAVGDAVEVVDYITKAKTAIPLAGPANKQGRIAADNIAGIPSTYQGTQGTAIIKIFGMTAASTGANERTLQRANIPYQIITIHPVSHASYYPGATPMTLKLIFNAAGKILGAQGIGKDGVDKHIDVIATVIRLKGTVDDLTELELAYAPPFSSAKDPVNMAGFVAQNDLNKGAHTTTWQEFEELKEEHILLDVRTKGEFARGHVEGAINIPVDDLRERYLELDPQKLIVLYCEVGIRAYIADRILSQKGYRVENITGGYTTYSVLGFDPSKGIDEHKTQASVYACCNSESSIDLETQAVKPK</sequence>
<keyword evidence="6" id="KW-0676">Redox-active center</keyword>
<dbReference type="Gene3D" id="3.50.50.60">
    <property type="entry name" value="FAD/NAD(P)-binding domain"/>
    <property type="match status" value="2"/>
</dbReference>
<feature type="domain" description="Rhodanese" evidence="7">
    <location>
        <begin position="463"/>
        <end position="550"/>
    </location>
</feature>
<dbReference type="HOGENOM" id="CLU_003291_1_2_9"/>
<dbReference type="InterPro" id="IPR036188">
    <property type="entry name" value="FAD/NAD-bd_sf"/>
</dbReference>
<organism evidence="8 9">
    <name type="scientific">Desulfitobacterium dichloroeliminans (strain LMG P-21439 / DCA1)</name>
    <dbReference type="NCBI Taxonomy" id="871963"/>
    <lineage>
        <taxon>Bacteria</taxon>
        <taxon>Bacillati</taxon>
        <taxon>Bacillota</taxon>
        <taxon>Clostridia</taxon>
        <taxon>Eubacteriales</taxon>
        <taxon>Desulfitobacteriaceae</taxon>
        <taxon>Desulfitobacterium</taxon>
    </lineage>
</organism>
<dbReference type="InterPro" id="IPR023753">
    <property type="entry name" value="FAD/NAD-binding_dom"/>
</dbReference>
<dbReference type="GO" id="GO:0016491">
    <property type="term" value="F:oxidoreductase activity"/>
    <property type="evidence" value="ECO:0007669"/>
    <property type="project" value="UniProtKB-KW"/>
</dbReference>
<keyword evidence="5" id="KW-0560">Oxidoreductase</keyword>
<dbReference type="SUPFAM" id="SSF55424">
    <property type="entry name" value="FAD/NAD-linked reductases, dimerisation (C-terminal) domain"/>
    <property type="match status" value="1"/>
</dbReference>
<dbReference type="SUPFAM" id="SSF51905">
    <property type="entry name" value="FAD/NAD(P)-binding domain"/>
    <property type="match status" value="1"/>
</dbReference>
<evidence type="ECO:0000256" key="2">
    <source>
        <dbReference type="ARBA" id="ARBA00009130"/>
    </source>
</evidence>
<dbReference type="Pfam" id="PF07992">
    <property type="entry name" value="Pyr_redox_2"/>
    <property type="match status" value="1"/>
</dbReference>
<keyword evidence="3" id="KW-0285">Flavoprotein</keyword>
<dbReference type="Pfam" id="PF00581">
    <property type="entry name" value="Rhodanese"/>
    <property type="match status" value="1"/>
</dbReference>
<dbReference type="SMART" id="SM00450">
    <property type="entry name" value="RHOD"/>
    <property type="match status" value="1"/>
</dbReference>
<dbReference type="Pfam" id="PF02852">
    <property type="entry name" value="Pyr_redox_dim"/>
    <property type="match status" value="1"/>
</dbReference>
<dbReference type="PANTHER" id="PTHR43429:SF1">
    <property type="entry name" value="NAD(P)H SULFUR OXIDOREDUCTASE (COA-DEPENDENT)"/>
    <property type="match status" value="1"/>
</dbReference>
<dbReference type="OrthoDB" id="9802028at2"/>
<evidence type="ECO:0000256" key="1">
    <source>
        <dbReference type="ARBA" id="ARBA00001974"/>
    </source>
</evidence>
<dbReference type="InterPro" id="IPR016156">
    <property type="entry name" value="FAD/NAD-linked_Rdtase_dimer_sf"/>
</dbReference>
<dbReference type="EMBL" id="CP003344">
    <property type="protein sequence ID" value="AGA68760.1"/>
    <property type="molecule type" value="Genomic_DNA"/>
</dbReference>
<evidence type="ECO:0000313" key="8">
    <source>
        <dbReference type="EMBL" id="AGA68760.1"/>
    </source>
</evidence>
<dbReference type="STRING" id="871963.Desdi_1248"/>
<dbReference type="RefSeq" id="WP_015261756.1">
    <property type="nucleotide sequence ID" value="NC_019903.1"/>
</dbReference>
<evidence type="ECO:0000313" key="9">
    <source>
        <dbReference type="Proteomes" id="UP000010797"/>
    </source>
</evidence>
<gene>
    <name evidence="8" type="ordered locus">Desdi_1248</name>
</gene>
<comment type="cofactor">
    <cofactor evidence="1">
        <name>FAD</name>
        <dbReference type="ChEBI" id="CHEBI:57692"/>
    </cofactor>
</comment>
<dbReference type="PRINTS" id="PR00411">
    <property type="entry name" value="PNDRDTASEI"/>
</dbReference>
<dbReference type="InterPro" id="IPR001763">
    <property type="entry name" value="Rhodanese-like_dom"/>
</dbReference>
<keyword evidence="9" id="KW-1185">Reference proteome</keyword>
<comment type="similarity">
    <text evidence="2">Belongs to the class-III pyridine nucleotide-disulfide oxidoreductase family.</text>
</comment>
<dbReference type="PANTHER" id="PTHR43429">
    <property type="entry name" value="PYRIDINE NUCLEOTIDE-DISULFIDE OXIDOREDUCTASE DOMAIN-CONTAINING"/>
    <property type="match status" value="1"/>
</dbReference>
<dbReference type="Gene3D" id="3.40.250.10">
    <property type="entry name" value="Rhodanese-like domain"/>
    <property type="match status" value="1"/>
</dbReference>
<dbReference type="eggNOG" id="COG0607">
    <property type="taxonomic scope" value="Bacteria"/>
</dbReference>
<dbReference type="eggNOG" id="COG0446">
    <property type="taxonomic scope" value="Bacteria"/>
</dbReference>
<evidence type="ECO:0000256" key="3">
    <source>
        <dbReference type="ARBA" id="ARBA00022630"/>
    </source>
</evidence>
<evidence type="ECO:0000256" key="5">
    <source>
        <dbReference type="ARBA" id="ARBA00023002"/>
    </source>
</evidence>
<keyword evidence="4" id="KW-0274">FAD</keyword>
<dbReference type="PROSITE" id="PS50206">
    <property type="entry name" value="RHODANESE_3"/>
    <property type="match status" value="1"/>
</dbReference>
<protein>
    <submittedName>
        <fullName evidence="8">NAD(FAD)-dependent dehydrogenase</fullName>
    </submittedName>
</protein>
<name>L0F6V4_DESDL</name>
<accession>L0F6V4</accession>
<dbReference type="Proteomes" id="UP000010797">
    <property type="component" value="Chromosome"/>
</dbReference>
<dbReference type="InterPro" id="IPR050260">
    <property type="entry name" value="FAD-bd_OxRdtase"/>
</dbReference>
<dbReference type="PRINTS" id="PR00368">
    <property type="entry name" value="FADPNR"/>
</dbReference>
<dbReference type="KEGG" id="ddl:Desdi_1248"/>
<dbReference type="InterPro" id="IPR036873">
    <property type="entry name" value="Rhodanese-like_dom_sf"/>
</dbReference>
<proteinExistence type="inferred from homology"/>
<dbReference type="SUPFAM" id="SSF52821">
    <property type="entry name" value="Rhodanese/Cell cycle control phosphatase"/>
    <property type="match status" value="1"/>
</dbReference>
<evidence type="ECO:0000256" key="6">
    <source>
        <dbReference type="ARBA" id="ARBA00023284"/>
    </source>
</evidence>
<reference evidence="9" key="1">
    <citation type="submission" date="2012-02" db="EMBL/GenBank/DDBJ databases">
        <title>Complete sequence of Desulfitobacterium dichloroeliminans LMG P-21439.</title>
        <authorList>
            <person name="Lucas S."/>
            <person name="Han J."/>
            <person name="Lapidus A."/>
            <person name="Cheng J.-F."/>
            <person name="Goodwin L."/>
            <person name="Pitluck S."/>
            <person name="Peters L."/>
            <person name="Ovchinnikova G."/>
            <person name="Teshima H."/>
            <person name="Detter J.C."/>
            <person name="Han C."/>
            <person name="Tapia R."/>
            <person name="Land M."/>
            <person name="Hauser L."/>
            <person name="Kyrpides N."/>
            <person name="Ivanova N."/>
            <person name="Pagani I."/>
            <person name="Kruse T."/>
            <person name="de Vos W.M."/>
            <person name="Boon N."/>
            <person name="Smidt H."/>
            <person name="Woyke T."/>
        </authorList>
    </citation>
    <scope>NUCLEOTIDE SEQUENCE [LARGE SCALE GENOMIC DNA]</scope>
    <source>
        <strain evidence="9">LMG P-21439 / DCA1</strain>
    </source>
</reference>
<dbReference type="InterPro" id="IPR004099">
    <property type="entry name" value="Pyr_nucl-diS_OxRdtase_dimer"/>
</dbReference>
<dbReference type="AlphaFoldDB" id="L0F6V4"/>